<gene>
    <name evidence="2" type="ORF">OBRU01_09507</name>
</gene>
<evidence type="ECO:0000256" key="1">
    <source>
        <dbReference type="ARBA" id="ARBA00022801"/>
    </source>
</evidence>
<keyword evidence="1" id="KW-0378">Hydrolase</keyword>
<dbReference type="SUPFAM" id="SSF53187">
    <property type="entry name" value="Zn-dependent exopeptidases"/>
    <property type="match status" value="2"/>
</dbReference>
<dbReference type="Gene3D" id="3.40.630.10">
    <property type="entry name" value="Zn peptidases"/>
    <property type="match status" value="4"/>
</dbReference>
<dbReference type="PROSITE" id="PS00758">
    <property type="entry name" value="ARGE_DAPE_CPG2_1"/>
    <property type="match status" value="2"/>
</dbReference>
<evidence type="ECO:0000313" key="3">
    <source>
        <dbReference type="Proteomes" id="UP000037510"/>
    </source>
</evidence>
<feature type="non-terminal residue" evidence="2">
    <location>
        <position position="1"/>
    </location>
</feature>
<dbReference type="STRING" id="104452.A0A0L7LG23"/>
<comment type="caution">
    <text evidence="2">The sequence shown here is derived from an EMBL/GenBank/DDBJ whole genome shotgun (WGS) entry which is preliminary data.</text>
</comment>
<accession>A0A0L7LG23</accession>
<organism evidence="2 3">
    <name type="scientific">Operophtera brumata</name>
    <name type="common">Winter moth</name>
    <name type="synonym">Phalaena brumata</name>
    <dbReference type="NCBI Taxonomy" id="104452"/>
    <lineage>
        <taxon>Eukaryota</taxon>
        <taxon>Metazoa</taxon>
        <taxon>Ecdysozoa</taxon>
        <taxon>Arthropoda</taxon>
        <taxon>Hexapoda</taxon>
        <taxon>Insecta</taxon>
        <taxon>Pterygota</taxon>
        <taxon>Neoptera</taxon>
        <taxon>Endopterygota</taxon>
        <taxon>Lepidoptera</taxon>
        <taxon>Glossata</taxon>
        <taxon>Ditrysia</taxon>
        <taxon>Geometroidea</taxon>
        <taxon>Geometridae</taxon>
        <taxon>Larentiinae</taxon>
        <taxon>Operophtera</taxon>
    </lineage>
</organism>
<dbReference type="AlphaFoldDB" id="A0A0L7LG23"/>
<dbReference type="GO" id="GO:0004046">
    <property type="term" value="F:aminoacylase activity"/>
    <property type="evidence" value="ECO:0007669"/>
    <property type="project" value="TreeGrafter"/>
</dbReference>
<dbReference type="EMBL" id="JTDY01001270">
    <property type="protein sequence ID" value="KOB74334.1"/>
    <property type="molecule type" value="Genomic_DNA"/>
</dbReference>
<dbReference type="Proteomes" id="UP000037510">
    <property type="component" value="Unassembled WGS sequence"/>
</dbReference>
<dbReference type="InterPro" id="IPR002933">
    <property type="entry name" value="Peptidase_M20"/>
</dbReference>
<dbReference type="Pfam" id="PF01546">
    <property type="entry name" value="Peptidase_M20"/>
    <property type="match status" value="1"/>
</dbReference>
<dbReference type="InterPro" id="IPR001261">
    <property type="entry name" value="ArgE/DapE_CS"/>
</dbReference>
<keyword evidence="3" id="KW-1185">Reference proteome</keyword>
<evidence type="ECO:0000313" key="2">
    <source>
        <dbReference type="EMBL" id="KOB74334.1"/>
    </source>
</evidence>
<protein>
    <submittedName>
        <fullName evidence="2">Aminoacylase-1</fullName>
    </submittedName>
</protein>
<feature type="non-terminal residue" evidence="2">
    <location>
        <position position="765"/>
    </location>
</feature>
<proteinExistence type="predicted"/>
<reference evidence="2 3" key="1">
    <citation type="journal article" date="2015" name="Genome Biol. Evol.">
        <title>The genome of winter moth (Operophtera brumata) provides a genomic perspective on sexual dimorphism and phenology.</title>
        <authorList>
            <person name="Derks M.F."/>
            <person name="Smit S."/>
            <person name="Salis L."/>
            <person name="Schijlen E."/>
            <person name="Bossers A."/>
            <person name="Mateman C."/>
            <person name="Pijl A.S."/>
            <person name="de Ridder D."/>
            <person name="Groenen M.A."/>
            <person name="Visser M.E."/>
            <person name="Megens H.J."/>
        </authorList>
    </citation>
    <scope>NUCLEOTIDE SEQUENCE [LARGE SCALE GENOMIC DNA]</scope>
    <source>
        <strain evidence="2">WM2013NL</strain>
        <tissue evidence="2">Head and thorax</tissue>
    </source>
</reference>
<name>A0A0L7LG23_OPEBR</name>
<dbReference type="InterPro" id="IPR052083">
    <property type="entry name" value="Aminoacylase-1_M20A"/>
</dbReference>
<sequence>MQAQELGLPFLVFHPSGLPVCVITVLGSDPSLRSILLNSHMDVVPAVEVSRAVQFWRMQAQELGLPFLVFHPSGLPVCVITVLGSDPSLRSILLNSHMDVVPAVEVSRAVQFWRMQAQELGLPFLVFHQSGLPVCVITVLGSDPSLRSILLNSHMDVVPAVEEEWKYPPYSAFMDLSGNIYGRGTQDDKDVAIQYIEAVRRLRRDNIVLKRTIHITLMPDEETGGYKGMKPFTKTDAFRAMNVGFALDEGLPSPDDTFVVTDEDKRPWREAMNVGFALDDGLPSPDDTLVVTDEDKRPWREAMNVGFAFDEGLPSPDDTLVVTDEDKRPWREAMNVGFALDEGLPSPDDTLDSKTDAFRAMNVGFALDEGLPSPDDTLDSKTDAFRAMNVGFALDEGLPSPDDTLVVTDEDKRPWREAMNVGFALDEGLPSPDDTLVVTDEDKRPWREAMNVGFALDDGLPSPDDTLAIKFINVVNNYRKEMKALMKSIDHYDFGRYTSVNINIIAYLLHYLLEMKALMKSIDHYDFGKYAMVVDMRLSSTSNTSEVERMVKSWVTQAGNGTTLSYIRRDDVSKKTTLDNSNPYWSWVTQAGNGTTLSYIRRDDVSKKTTLDNSNPYWVAMRDAINDMLGMEPRCHTFGATMCLRRPRLITPTPTGAQAMELNLPIAVHRPASKPIVVITWRGEDPSLPILFPDEETGGYNGMKSFIKTKEFEALNIGFALDEGFSSNNDTMIVFTQDKRPWRKFTRKHLRLYYINYYNAHKLVS</sequence>
<dbReference type="PANTHER" id="PTHR45892">
    <property type="entry name" value="AMINOACYLASE-1"/>
    <property type="match status" value="1"/>
</dbReference>
<dbReference type="PANTHER" id="PTHR45892:SF1">
    <property type="entry name" value="AMINOACYLASE-1"/>
    <property type="match status" value="1"/>
</dbReference>